<comment type="caution">
    <text evidence="2">The sequence shown here is derived from an EMBL/GenBank/DDBJ whole genome shotgun (WGS) entry which is preliminary data.</text>
</comment>
<organism evidence="2 3">
    <name type="scientific">Trapa natans</name>
    <name type="common">Water chestnut</name>
    <dbReference type="NCBI Taxonomy" id="22666"/>
    <lineage>
        <taxon>Eukaryota</taxon>
        <taxon>Viridiplantae</taxon>
        <taxon>Streptophyta</taxon>
        <taxon>Embryophyta</taxon>
        <taxon>Tracheophyta</taxon>
        <taxon>Spermatophyta</taxon>
        <taxon>Magnoliopsida</taxon>
        <taxon>eudicotyledons</taxon>
        <taxon>Gunneridae</taxon>
        <taxon>Pentapetalae</taxon>
        <taxon>rosids</taxon>
        <taxon>malvids</taxon>
        <taxon>Myrtales</taxon>
        <taxon>Lythraceae</taxon>
        <taxon>Trapa</taxon>
    </lineage>
</organism>
<keyword evidence="1" id="KW-0472">Membrane</keyword>
<evidence type="ECO:0000256" key="1">
    <source>
        <dbReference type="SAM" id="Phobius"/>
    </source>
</evidence>
<dbReference type="AlphaFoldDB" id="A0AAN7MAI2"/>
<proteinExistence type="predicted"/>
<keyword evidence="1" id="KW-0812">Transmembrane</keyword>
<dbReference type="EMBL" id="JAXQNO010000008">
    <property type="protein sequence ID" value="KAK4793056.1"/>
    <property type="molecule type" value="Genomic_DNA"/>
</dbReference>
<feature type="transmembrane region" description="Helical" evidence="1">
    <location>
        <begin position="54"/>
        <end position="72"/>
    </location>
</feature>
<dbReference type="Proteomes" id="UP001346149">
    <property type="component" value="Unassembled WGS sequence"/>
</dbReference>
<keyword evidence="3" id="KW-1185">Reference proteome</keyword>
<reference evidence="2 3" key="1">
    <citation type="journal article" date="2023" name="Hortic Res">
        <title>Pangenome of water caltrop reveals structural variations and asymmetric subgenome divergence after allopolyploidization.</title>
        <authorList>
            <person name="Zhang X."/>
            <person name="Chen Y."/>
            <person name="Wang L."/>
            <person name="Yuan Y."/>
            <person name="Fang M."/>
            <person name="Shi L."/>
            <person name="Lu R."/>
            <person name="Comes H.P."/>
            <person name="Ma Y."/>
            <person name="Chen Y."/>
            <person name="Huang G."/>
            <person name="Zhou Y."/>
            <person name="Zheng Z."/>
            <person name="Qiu Y."/>
        </authorList>
    </citation>
    <scope>NUCLEOTIDE SEQUENCE [LARGE SCALE GENOMIC DNA]</scope>
    <source>
        <strain evidence="2">F231</strain>
    </source>
</reference>
<accession>A0AAN7MAI2</accession>
<name>A0AAN7MAI2_TRANT</name>
<keyword evidence="1" id="KW-1133">Transmembrane helix</keyword>
<evidence type="ECO:0000313" key="3">
    <source>
        <dbReference type="Proteomes" id="UP001346149"/>
    </source>
</evidence>
<gene>
    <name evidence="2" type="ORF">SAY86_023491</name>
</gene>
<protein>
    <submittedName>
        <fullName evidence="2">Uncharacterized protein</fullName>
    </submittedName>
</protein>
<sequence length="122" mass="13703">MEMRFEKCTSTLDLLNQTSYFFRQQLPPPSLCNCNVFFGYALQLLAWSNRRKPLLCLALLCSALLFVPWEAAGGYDSLKALSFNNSLMRTEIPIMPLVGFHVCLRVEQGGKLTAVVCSSDMT</sequence>
<evidence type="ECO:0000313" key="2">
    <source>
        <dbReference type="EMBL" id="KAK4793056.1"/>
    </source>
</evidence>